<sequence>MIVIMMMVIKMMMMLSYDNYEDDTDDDYDNHGGTDEVYWKNASPTGAHFHDGRIINVASKVLTRFYYSHITKNNPPPGVPVFKPTQTIFKLVQYIIRMSLLTKFHEDRKKKMHCPWWPYIIVSNLLTKKNAPPLGGHDFQPTGTIFELIQYIIRTENKSGSRVFTRFY</sequence>
<gene>
    <name evidence="2" type="ORF">DPMN_050980</name>
</gene>
<accession>A0A9D4CHR9</accession>
<keyword evidence="3" id="KW-1185">Reference proteome</keyword>
<organism evidence="2 3">
    <name type="scientific">Dreissena polymorpha</name>
    <name type="common">Zebra mussel</name>
    <name type="synonym">Mytilus polymorpha</name>
    <dbReference type="NCBI Taxonomy" id="45954"/>
    <lineage>
        <taxon>Eukaryota</taxon>
        <taxon>Metazoa</taxon>
        <taxon>Spiralia</taxon>
        <taxon>Lophotrochozoa</taxon>
        <taxon>Mollusca</taxon>
        <taxon>Bivalvia</taxon>
        <taxon>Autobranchia</taxon>
        <taxon>Heteroconchia</taxon>
        <taxon>Euheterodonta</taxon>
        <taxon>Imparidentia</taxon>
        <taxon>Neoheterodontei</taxon>
        <taxon>Myida</taxon>
        <taxon>Dreissenoidea</taxon>
        <taxon>Dreissenidae</taxon>
        <taxon>Dreissena</taxon>
    </lineage>
</organism>
<protein>
    <submittedName>
        <fullName evidence="2">Uncharacterized protein</fullName>
    </submittedName>
</protein>
<proteinExistence type="predicted"/>
<keyword evidence="1" id="KW-0732">Signal</keyword>
<evidence type="ECO:0000313" key="3">
    <source>
        <dbReference type="Proteomes" id="UP000828390"/>
    </source>
</evidence>
<dbReference type="AlphaFoldDB" id="A0A9D4CHR9"/>
<reference evidence="2" key="2">
    <citation type="submission" date="2020-11" db="EMBL/GenBank/DDBJ databases">
        <authorList>
            <person name="McCartney M.A."/>
            <person name="Auch B."/>
            <person name="Kono T."/>
            <person name="Mallez S."/>
            <person name="Becker A."/>
            <person name="Gohl D.M."/>
            <person name="Silverstein K.A.T."/>
            <person name="Koren S."/>
            <person name="Bechman K.B."/>
            <person name="Herman A."/>
            <person name="Abrahante J.E."/>
            <person name="Garbe J."/>
        </authorList>
    </citation>
    <scope>NUCLEOTIDE SEQUENCE</scope>
    <source>
        <strain evidence="2">Duluth1</strain>
        <tissue evidence="2">Whole animal</tissue>
    </source>
</reference>
<evidence type="ECO:0000256" key="1">
    <source>
        <dbReference type="SAM" id="SignalP"/>
    </source>
</evidence>
<dbReference type="EMBL" id="JAIWYP010000012">
    <property type="protein sequence ID" value="KAH3725147.1"/>
    <property type="molecule type" value="Genomic_DNA"/>
</dbReference>
<feature type="signal peptide" evidence="1">
    <location>
        <begin position="1"/>
        <end position="16"/>
    </location>
</feature>
<dbReference type="Proteomes" id="UP000828390">
    <property type="component" value="Unassembled WGS sequence"/>
</dbReference>
<feature type="chain" id="PRO_5038997338" evidence="1">
    <location>
        <begin position="17"/>
        <end position="168"/>
    </location>
</feature>
<reference evidence="2" key="1">
    <citation type="journal article" date="2019" name="bioRxiv">
        <title>The Genome of the Zebra Mussel, Dreissena polymorpha: A Resource for Invasive Species Research.</title>
        <authorList>
            <person name="McCartney M.A."/>
            <person name="Auch B."/>
            <person name="Kono T."/>
            <person name="Mallez S."/>
            <person name="Zhang Y."/>
            <person name="Obille A."/>
            <person name="Becker A."/>
            <person name="Abrahante J.E."/>
            <person name="Garbe J."/>
            <person name="Badalamenti J.P."/>
            <person name="Herman A."/>
            <person name="Mangelson H."/>
            <person name="Liachko I."/>
            <person name="Sullivan S."/>
            <person name="Sone E.D."/>
            <person name="Koren S."/>
            <person name="Silverstein K.A.T."/>
            <person name="Beckman K.B."/>
            <person name="Gohl D.M."/>
        </authorList>
    </citation>
    <scope>NUCLEOTIDE SEQUENCE</scope>
    <source>
        <strain evidence="2">Duluth1</strain>
        <tissue evidence="2">Whole animal</tissue>
    </source>
</reference>
<evidence type="ECO:0000313" key="2">
    <source>
        <dbReference type="EMBL" id="KAH3725147.1"/>
    </source>
</evidence>
<name>A0A9D4CHR9_DREPO</name>
<comment type="caution">
    <text evidence="2">The sequence shown here is derived from an EMBL/GenBank/DDBJ whole genome shotgun (WGS) entry which is preliminary data.</text>
</comment>